<proteinExistence type="predicted"/>
<protein>
    <submittedName>
        <fullName evidence="1">Uncharacterized protein</fullName>
    </submittedName>
</protein>
<sequence>MRNAKVSARDAGATYAILSRERMRKILRGEGQTWMHGRECT</sequence>
<evidence type="ECO:0000313" key="1">
    <source>
        <dbReference type="EMBL" id="DAE08034.1"/>
    </source>
</evidence>
<reference evidence="1" key="1">
    <citation type="journal article" date="2021" name="Proc. Natl. Acad. Sci. U.S.A.">
        <title>A Catalog of Tens of Thousands of Viruses from Human Metagenomes Reveals Hidden Associations with Chronic Diseases.</title>
        <authorList>
            <person name="Tisza M.J."/>
            <person name="Buck C.B."/>
        </authorList>
    </citation>
    <scope>NUCLEOTIDE SEQUENCE</scope>
    <source>
        <strain evidence="1">CtisV53</strain>
    </source>
</reference>
<name>A0A8S5PMB1_9CAUD</name>
<organism evidence="1">
    <name type="scientific">Myoviridae sp. ctisV53</name>
    <dbReference type="NCBI Taxonomy" id="2825156"/>
    <lineage>
        <taxon>Viruses</taxon>
        <taxon>Duplodnaviria</taxon>
        <taxon>Heunggongvirae</taxon>
        <taxon>Uroviricota</taxon>
        <taxon>Caudoviricetes</taxon>
    </lineage>
</organism>
<accession>A0A8S5PMB1</accession>
<dbReference type="EMBL" id="BK015461">
    <property type="protein sequence ID" value="DAE08034.1"/>
    <property type="molecule type" value="Genomic_DNA"/>
</dbReference>